<keyword evidence="3" id="KW-0812">Transmembrane</keyword>
<dbReference type="SUPFAM" id="SSF103481">
    <property type="entry name" value="Multidrug resistance efflux transporter EmrE"/>
    <property type="match status" value="1"/>
</dbReference>
<evidence type="ECO:0000256" key="1">
    <source>
        <dbReference type="ARBA" id="ARBA00004127"/>
    </source>
</evidence>
<keyword evidence="3" id="KW-1133">Transmembrane helix</keyword>
<dbReference type="InterPro" id="IPR037185">
    <property type="entry name" value="EmrE-like"/>
</dbReference>
<feature type="transmembrane region" description="Helical" evidence="3">
    <location>
        <begin position="12"/>
        <end position="30"/>
    </location>
</feature>
<accession>A0ABT9Z9H4</accession>
<dbReference type="RefSeq" id="WP_307335715.1">
    <property type="nucleotide sequence ID" value="NZ_JAUSUD010000001.1"/>
</dbReference>
<evidence type="ECO:0000313" key="6">
    <source>
        <dbReference type="Proteomes" id="UP001234495"/>
    </source>
</evidence>
<keyword evidence="3" id="KW-0472">Membrane</keyword>
<dbReference type="Pfam" id="PF00892">
    <property type="entry name" value="EamA"/>
    <property type="match status" value="1"/>
</dbReference>
<proteinExistence type="inferred from homology"/>
<sequence>MDTTGDNTYKLGIVYTTGSYLLWGILPLYWKMIDNVSAGEILAHRIVWSLSVFFSFYYETNLLLIGAGIATALPLLLFASGAKRIPLILVGIIQYISPTITLFIGVLLYNEPFTRIEVMTFSFIWCAILLFTFSHSKYLKKVELMIHRRNSVEL</sequence>
<comment type="subcellular location">
    <subcellularLocation>
        <location evidence="1">Endomembrane system</location>
        <topology evidence="1">Multi-pass membrane protein</topology>
    </subcellularLocation>
</comment>
<evidence type="ECO:0000259" key="4">
    <source>
        <dbReference type="Pfam" id="PF00892"/>
    </source>
</evidence>
<gene>
    <name evidence="5" type="ORF">J2S19_000159</name>
</gene>
<organism evidence="5 6">
    <name type="scientific">Metabacillus malikii</name>
    <dbReference type="NCBI Taxonomy" id="1504265"/>
    <lineage>
        <taxon>Bacteria</taxon>
        <taxon>Bacillati</taxon>
        <taxon>Bacillota</taxon>
        <taxon>Bacilli</taxon>
        <taxon>Bacillales</taxon>
        <taxon>Bacillaceae</taxon>
        <taxon>Metabacillus</taxon>
    </lineage>
</organism>
<evidence type="ECO:0000313" key="5">
    <source>
        <dbReference type="EMBL" id="MDQ0228909.1"/>
    </source>
</evidence>
<dbReference type="InterPro" id="IPR000620">
    <property type="entry name" value="EamA_dom"/>
</dbReference>
<evidence type="ECO:0000256" key="3">
    <source>
        <dbReference type="SAM" id="Phobius"/>
    </source>
</evidence>
<feature type="transmembrane region" description="Helical" evidence="3">
    <location>
        <begin position="121"/>
        <end position="139"/>
    </location>
</feature>
<feature type="transmembrane region" description="Helical" evidence="3">
    <location>
        <begin position="64"/>
        <end position="80"/>
    </location>
</feature>
<protein>
    <submittedName>
        <fullName evidence="5">EamA domain-containing membrane protein RarD</fullName>
    </submittedName>
</protein>
<reference evidence="5 6" key="1">
    <citation type="submission" date="2023-07" db="EMBL/GenBank/DDBJ databases">
        <title>Genomic Encyclopedia of Type Strains, Phase IV (KMG-IV): sequencing the most valuable type-strain genomes for metagenomic binning, comparative biology and taxonomic classification.</title>
        <authorList>
            <person name="Goeker M."/>
        </authorList>
    </citation>
    <scope>NUCLEOTIDE SEQUENCE [LARGE SCALE GENOMIC DNA]</scope>
    <source>
        <strain evidence="5 6">DSM 29005</strain>
    </source>
</reference>
<feature type="transmembrane region" description="Helical" evidence="3">
    <location>
        <begin position="87"/>
        <end position="109"/>
    </location>
</feature>
<name>A0ABT9Z9H4_9BACI</name>
<dbReference type="EMBL" id="JAUSUD010000001">
    <property type="protein sequence ID" value="MDQ0228909.1"/>
    <property type="molecule type" value="Genomic_DNA"/>
</dbReference>
<keyword evidence="6" id="KW-1185">Reference proteome</keyword>
<dbReference type="Proteomes" id="UP001234495">
    <property type="component" value="Unassembled WGS sequence"/>
</dbReference>
<comment type="caution">
    <text evidence="5">The sequence shown here is derived from an EMBL/GenBank/DDBJ whole genome shotgun (WGS) entry which is preliminary data.</text>
</comment>
<evidence type="ECO:0000256" key="2">
    <source>
        <dbReference type="ARBA" id="ARBA00007362"/>
    </source>
</evidence>
<feature type="domain" description="EamA" evidence="4">
    <location>
        <begin position="11"/>
        <end position="132"/>
    </location>
</feature>
<comment type="similarity">
    <text evidence="2">Belongs to the EamA transporter family.</text>
</comment>